<evidence type="ECO:0000256" key="1">
    <source>
        <dbReference type="ARBA" id="ARBA00004651"/>
    </source>
</evidence>
<dbReference type="InterPro" id="IPR043428">
    <property type="entry name" value="LivM-like"/>
</dbReference>
<evidence type="ECO:0000313" key="7">
    <source>
        <dbReference type="EMBL" id="TXL66201.1"/>
    </source>
</evidence>
<comment type="caution">
    <text evidence="7">The sequence shown here is derived from an EMBL/GenBank/DDBJ whole genome shotgun (WGS) entry which is preliminary data.</text>
</comment>
<proteinExistence type="predicted"/>
<accession>A0A5C8NYK6</accession>
<dbReference type="AlphaFoldDB" id="A0A5C8NYK6"/>
<sequence length="312" mass="32874">MSRSRLALMAVTIAAAVLLPLVAGPFWVALLTQVFIFGLLALSVDLLLGHAGLFSLCHAAFFSVAAYTTAILQVRYGVSTAAAAPAGVLAGTALGLLFGLAVRTRGVYFILTTIALGYVVWGVAYRWSSFTGGDNGVTNVPRPSVGGMAIESITAYYYFMLVVVIASMLAYRVLIRSPFGLALKGIKSSESRMTSVGFRPNVHLYAAFVLSATIASFAGVLYVYYNRFVNPVSASFPISVEAVLMAIIGGSGTIIGPFLGSGIVLALRNWVSSFFEMHAAVMGIVFIAVVLWAPSGVMGIVARIGHRGDGRP</sequence>
<keyword evidence="2" id="KW-1003">Cell membrane</keyword>
<evidence type="ECO:0000256" key="4">
    <source>
        <dbReference type="ARBA" id="ARBA00022989"/>
    </source>
</evidence>
<dbReference type="RefSeq" id="WP_147704113.1">
    <property type="nucleotide sequence ID" value="NZ_VDUY01000003.1"/>
</dbReference>
<feature type="transmembrane region" description="Helical" evidence="6">
    <location>
        <begin position="82"/>
        <end position="100"/>
    </location>
</feature>
<keyword evidence="5 6" id="KW-0472">Membrane</keyword>
<keyword evidence="4 6" id="KW-1133">Transmembrane helix</keyword>
<keyword evidence="3 6" id="KW-0812">Transmembrane</keyword>
<dbReference type="Proteomes" id="UP000321548">
    <property type="component" value="Unassembled WGS sequence"/>
</dbReference>
<evidence type="ECO:0000256" key="3">
    <source>
        <dbReference type="ARBA" id="ARBA00022692"/>
    </source>
</evidence>
<dbReference type="PANTHER" id="PTHR30482">
    <property type="entry name" value="HIGH-AFFINITY BRANCHED-CHAIN AMINO ACID TRANSPORT SYSTEM PERMEASE"/>
    <property type="match status" value="1"/>
</dbReference>
<keyword evidence="8" id="KW-1185">Reference proteome</keyword>
<dbReference type="PANTHER" id="PTHR30482:SF17">
    <property type="entry name" value="ABC TRANSPORTER ATP-BINDING PROTEIN"/>
    <property type="match status" value="1"/>
</dbReference>
<feature type="transmembrane region" description="Helical" evidence="6">
    <location>
        <begin position="155"/>
        <end position="174"/>
    </location>
</feature>
<reference evidence="7 8" key="1">
    <citation type="submission" date="2019-06" db="EMBL/GenBank/DDBJ databases">
        <title>Quisquiliibacterium sp. nov., isolated from a maize field.</title>
        <authorList>
            <person name="Lin S.-Y."/>
            <person name="Tsai C.-F."/>
            <person name="Young C.-C."/>
        </authorList>
    </citation>
    <scope>NUCLEOTIDE SEQUENCE [LARGE SCALE GENOMIC DNA]</scope>
    <source>
        <strain evidence="7 8">CC-CFT501</strain>
    </source>
</reference>
<evidence type="ECO:0000256" key="5">
    <source>
        <dbReference type="ARBA" id="ARBA00023136"/>
    </source>
</evidence>
<evidence type="ECO:0000256" key="2">
    <source>
        <dbReference type="ARBA" id="ARBA00022475"/>
    </source>
</evidence>
<feature type="transmembrane region" description="Helical" evidence="6">
    <location>
        <begin position="202"/>
        <end position="225"/>
    </location>
</feature>
<evidence type="ECO:0000313" key="8">
    <source>
        <dbReference type="Proteomes" id="UP000321548"/>
    </source>
</evidence>
<dbReference type="OrthoDB" id="3460090at2"/>
<feature type="transmembrane region" description="Helical" evidence="6">
    <location>
        <begin position="279"/>
        <end position="302"/>
    </location>
</feature>
<feature type="transmembrane region" description="Helical" evidence="6">
    <location>
        <begin position="33"/>
        <end position="49"/>
    </location>
</feature>
<protein>
    <submittedName>
        <fullName evidence="7">Branched-chain amino acid ABC transporter permease</fullName>
    </submittedName>
</protein>
<name>A0A5C8NYK6_9BURK</name>
<evidence type="ECO:0000256" key="6">
    <source>
        <dbReference type="SAM" id="Phobius"/>
    </source>
</evidence>
<organism evidence="7 8">
    <name type="scientific">Zeimonas arvi</name>
    <dbReference type="NCBI Taxonomy" id="2498847"/>
    <lineage>
        <taxon>Bacteria</taxon>
        <taxon>Pseudomonadati</taxon>
        <taxon>Pseudomonadota</taxon>
        <taxon>Betaproteobacteria</taxon>
        <taxon>Burkholderiales</taxon>
        <taxon>Burkholderiaceae</taxon>
        <taxon>Zeimonas</taxon>
    </lineage>
</organism>
<gene>
    <name evidence="7" type="ORF">FHP08_09005</name>
</gene>
<dbReference type="Pfam" id="PF02653">
    <property type="entry name" value="BPD_transp_2"/>
    <property type="match status" value="1"/>
</dbReference>
<feature type="transmembrane region" description="Helical" evidence="6">
    <location>
        <begin position="245"/>
        <end position="267"/>
    </location>
</feature>
<dbReference type="GO" id="GO:0005886">
    <property type="term" value="C:plasma membrane"/>
    <property type="evidence" value="ECO:0007669"/>
    <property type="project" value="UniProtKB-SubCell"/>
</dbReference>
<comment type="subcellular location">
    <subcellularLocation>
        <location evidence="1">Cell membrane</location>
        <topology evidence="1">Multi-pass membrane protein</topology>
    </subcellularLocation>
</comment>
<dbReference type="CDD" id="cd06581">
    <property type="entry name" value="TM_PBP1_LivM_like"/>
    <property type="match status" value="1"/>
</dbReference>
<dbReference type="EMBL" id="VDUY01000003">
    <property type="protein sequence ID" value="TXL66201.1"/>
    <property type="molecule type" value="Genomic_DNA"/>
</dbReference>
<feature type="transmembrane region" description="Helical" evidence="6">
    <location>
        <begin position="107"/>
        <end position="127"/>
    </location>
</feature>
<feature type="transmembrane region" description="Helical" evidence="6">
    <location>
        <begin position="56"/>
        <end position="76"/>
    </location>
</feature>
<dbReference type="InterPro" id="IPR001851">
    <property type="entry name" value="ABC_transp_permease"/>
</dbReference>
<dbReference type="GO" id="GO:0015658">
    <property type="term" value="F:branched-chain amino acid transmembrane transporter activity"/>
    <property type="evidence" value="ECO:0007669"/>
    <property type="project" value="InterPro"/>
</dbReference>